<keyword evidence="6" id="KW-0040">ANK repeat</keyword>
<dbReference type="InterPro" id="IPR041367">
    <property type="entry name" value="Znf-CCCH_4"/>
</dbReference>
<keyword evidence="11" id="KW-1185">Reference proteome</keyword>
<evidence type="ECO:0000256" key="8">
    <source>
        <dbReference type="SAM" id="MobiDB-lite"/>
    </source>
</evidence>
<dbReference type="InterPro" id="IPR036770">
    <property type="entry name" value="Ankyrin_rpt-contain_sf"/>
</dbReference>
<organism evidence="10 11">
    <name type="scientific">Solanum verrucosum</name>
    <dbReference type="NCBI Taxonomy" id="315347"/>
    <lineage>
        <taxon>Eukaryota</taxon>
        <taxon>Viridiplantae</taxon>
        <taxon>Streptophyta</taxon>
        <taxon>Embryophyta</taxon>
        <taxon>Tracheophyta</taxon>
        <taxon>Spermatophyta</taxon>
        <taxon>Magnoliopsida</taxon>
        <taxon>eudicotyledons</taxon>
        <taxon>Gunneridae</taxon>
        <taxon>Pentapetalae</taxon>
        <taxon>asterids</taxon>
        <taxon>lamiids</taxon>
        <taxon>Solanales</taxon>
        <taxon>Solanaceae</taxon>
        <taxon>Solanoideae</taxon>
        <taxon>Solaneae</taxon>
        <taxon>Solanum</taxon>
    </lineage>
</organism>
<dbReference type="Pfam" id="PF18044">
    <property type="entry name" value="zf-CCCH_4"/>
    <property type="match status" value="1"/>
</dbReference>
<keyword evidence="5" id="KW-0238">DNA-binding</keyword>
<dbReference type="SUPFAM" id="SSF48403">
    <property type="entry name" value="Ankyrin repeat"/>
    <property type="match status" value="1"/>
</dbReference>
<dbReference type="Gene3D" id="1.25.40.20">
    <property type="entry name" value="Ankyrin repeat-containing domain"/>
    <property type="match status" value="1"/>
</dbReference>
<evidence type="ECO:0000256" key="3">
    <source>
        <dbReference type="ARBA" id="ARBA00022771"/>
    </source>
</evidence>
<feature type="compositionally biased region" description="Polar residues" evidence="8">
    <location>
        <begin position="561"/>
        <end position="588"/>
    </location>
</feature>
<dbReference type="Pfam" id="PF12796">
    <property type="entry name" value="Ank_2"/>
    <property type="match status" value="1"/>
</dbReference>
<dbReference type="Proteomes" id="UP001234989">
    <property type="component" value="Chromosome 1"/>
</dbReference>
<evidence type="ECO:0000256" key="5">
    <source>
        <dbReference type="ARBA" id="ARBA00023125"/>
    </source>
</evidence>
<dbReference type="GO" id="GO:0008270">
    <property type="term" value="F:zinc ion binding"/>
    <property type="evidence" value="ECO:0007669"/>
    <property type="project" value="UniProtKB-KW"/>
</dbReference>
<name>A0AAF0PU36_SOLVR</name>
<dbReference type="EMBL" id="CP133612">
    <property type="protein sequence ID" value="WMV10833.1"/>
    <property type="molecule type" value="Genomic_DNA"/>
</dbReference>
<dbReference type="PRINTS" id="PR01415">
    <property type="entry name" value="ANKYRIN"/>
</dbReference>
<feature type="domain" description="C3H1-type" evidence="9">
    <location>
        <begin position="257"/>
        <end position="279"/>
    </location>
</feature>
<dbReference type="GO" id="GO:0003677">
    <property type="term" value="F:DNA binding"/>
    <property type="evidence" value="ECO:0007669"/>
    <property type="project" value="UniProtKB-KW"/>
</dbReference>
<dbReference type="InterPro" id="IPR000571">
    <property type="entry name" value="Znf_CCCH"/>
</dbReference>
<reference evidence="10" key="1">
    <citation type="submission" date="2023-08" db="EMBL/GenBank/DDBJ databases">
        <title>A de novo genome assembly of Solanum verrucosum Schlechtendal, a Mexican diploid species geographically isolated from the other diploid A-genome species in potato relatives.</title>
        <authorList>
            <person name="Hosaka K."/>
        </authorList>
    </citation>
    <scope>NUCLEOTIDE SEQUENCE</scope>
    <source>
        <tissue evidence="10">Young leaves</tissue>
    </source>
</reference>
<sequence>MKGITKLTVETEDSFSSLLELAANNDLGGFKRSVELDASAIDEVGLWLVRKKGAKQIVNEERTPLMVAATYGSLDVLKLIISNPVVDVNRVCGPNKCTALHCATSSGSVNAADAVKLLLSAGADPNVEDANGQRPADVIVVPPKLPGARASLEELLLNNSSDGSVGDSLESSSSPMALKFSDIPANSAREKKEYPIDPSLPDIQNSIYSTDEFRMFSFKVRPCSRAYSHDWTECPFVHPGENARRRDPRKYHYSCVPCPEFRKGACRRGDMCEYAHGVFECWLHPAQYRTRLCKDGTSCARRICFFAHTTEELRPLYVSTGSAVPSPRSAASAASVMDMAAALNLFPGSPSAHSVMSPSAFNQPMSPSANGMSHSPAPWPQPNVPTLHLPGSNLQSSRLRSSLSARDIPPEDFNMLQDFDAQQLVFNDMACYSQQRPNSASLNRSGRSKTLTPSNLEELFSAEMNSSPRFSDQAAACGVFSPSHKSAYFNQFQQQQNMLSPINTNVFSPKNIEHPLLQASFGVSSPGRMSPRSMEPISPMSARLSAFAQREKQQQQQQQQLRSLSSRDLGSNNASIVGSPVGNSWSNWGSPNEKVDWSVNGNGLGHLPRSSSFEQLNNGEEPDLSWVQSLVKESPTEMKEKQAAPNSVAAPSGESLKNSSQIDSVDHSVLGAWLEQMQLDQLVA</sequence>
<keyword evidence="1 7" id="KW-0479">Metal-binding</keyword>
<dbReference type="InterPro" id="IPR002110">
    <property type="entry name" value="Ankyrin_rpt"/>
</dbReference>
<dbReference type="InterPro" id="IPR057444">
    <property type="entry name" value="Znf-CCCH_AtC3H23-like"/>
</dbReference>
<dbReference type="PANTHER" id="PTHR14493:SF153">
    <property type="entry name" value="ZINC FINGER CCCH DOMAIN-CONTAINING PROTEIN 24"/>
    <property type="match status" value="1"/>
</dbReference>
<dbReference type="Gene3D" id="3.30.1370.210">
    <property type="match status" value="1"/>
</dbReference>
<evidence type="ECO:0000313" key="10">
    <source>
        <dbReference type="EMBL" id="WMV10833.1"/>
    </source>
</evidence>
<feature type="zinc finger region" description="C3H1-type" evidence="7">
    <location>
        <begin position="257"/>
        <end position="279"/>
    </location>
</feature>
<evidence type="ECO:0000256" key="4">
    <source>
        <dbReference type="ARBA" id="ARBA00022833"/>
    </source>
</evidence>
<dbReference type="SMART" id="SM00356">
    <property type="entry name" value="ZnF_C3H1"/>
    <property type="match status" value="2"/>
</dbReference>
<dbReference type="InterPro" id="IPR045234">
    <property type="entry name" value="Unkempt-like"/>
</dbReference>
<dbReference type="GO" id="GO:0006355">
    <property type="term" value="P:regulation of DNA-templated transcription"/>
    <property type="evidence" value="ECO:0007669"/>
    <property type="project" value="UniProtKB-ARBA"/>
</dbReference>
<evidence type="ECO:0000259" key="9">
    <source>
        <dbReference type="PROSITE" id="PS50103"/>
    </source>
</evidence>
<dbReference type="FunFam" id="3.30.1370.210:FF:000009">
    <property type="entry name" value="Zinc finger CCCH domain-containing protein 66"/>
    <property type="match status" value="1"/>
</dbReference>
<feature type="region of interest" description="Disordered" evidence="8">
    <location>
        <begin position="632"/>
        <end position="661"/>
    </location>
</feature>
<feature type="repeat" description="ANK" evidence="6">
    <location>
        <begin position="95"/>
        <end position="130"/>
    </location>
</feature>
<accession>A0AAF0PU36</accession>
<evidence type="ECO:0000256" key="2">
    <source>
        <dbReference type="ARBA" id="ARBA00022737"/>
    </source>
</evidence>
<protein>
    <recommendedName>
        <fullName evidence="9">C3H1-type domain-containing protein</fullName>
    </recommendedName>
</protein>
<dbReference type="PROSITE" id="PS50103">
    <property type="entry name" value="ZF_C3H1"/>
    <property type="match status" value="1"/>
</dbReference>
<keyword evidence="2" id="KW-0677">Repeat</keyword>
<dbReference type="PANTHER" id="PTHR14493">
    <property type="entry name" value="UNKEMPT FAMILY MEMBER"/>
    <property type="match status" value="1"/>
</dbReference>
<evidence type="ECO:0000256" key="1">
    <source>
        <dbReference type="ARBA" id="ARBA00022723"/>
    </source>
</evidence>
<proteinExistence type="predicted"/>
<feature type="region of interest" description="Disordered" evidence="8">
    <location>
        <begin position="547"/>
        <end position="588"/>
    </location>
</feature>
<dbReference type="SMART" id="SM00248">
    <property type="entry name" value="ANK"/>
    <property type="match status" value="2"/>
</dbReference>
<gene>
    <name evidence="10" type="ORF">MTR67_004218</name>
</gene>
<keyword evidence="3 7" id="KW-0863">Zinc-finger</keyword>
<evidence type="ECO:0000256" key="7">
    <source>
        <dbReference type="PROSITE-ProRule" id="PRU00723"/>
    </source>
</evidence>
<dbReference type="PROSITE" id="PS50297">
    <property type="entry name" value="ANK_REP_REGION"/>
    <property type="match status" value="1"/>
</dbReference>
<dbReference type="AlphaFoldDB" id="A0AAF0PU36"/>
<evidence type="ECO:0000313" key="11">
    <source>
        <dbReference type="Proteomes" id="UP001234989"/>
    </source>
</evidence>
<evidence type="ECO:0000256" key="6">
    <source>
        <dbReference type="PROSITE-ProRule" id="PRU00023"/>
    </source>
</evidence>
<dbReference type="PROSITE" id="PS50088">
    <property type="entry name" value="ANK_REPEAT"/>
    <property type="match status" value="1"/>
</dbReference>
<dbReference type="Pfam" id="PF25512">
    <property type="entry name" value="zf-CCCH_AtC3H23"/>
    <property type="match status" value="1"/>
</dbReference>
<keyword evidence="4 7" id="KW-0862">Zinc</keyword>